<organism evidence="5 6">
    <name type="scientific">Noviherbaspirillum sedimenti</name>
    <dbReference type="NCBI Taxonomy" id="2320865"/>
    <lineage>
        <taxon>Bacteria</taxon>
        <taxon>Pseudomonadati</taxon>
        <taxon>Pseudomonadota</taxon>
        <taxon>Betaproteobacteria</taxon>
        <taxon>Burkholderiales</taxon>
        <taxon>Oxalobacteraceae</taxon>
        <taxon>Noviherbaspirillum</taxon>
    </lineage>
</organism>
<dbReference type="OrthoDB" id="6506763at2"/>
<accession>A0A3A3GLQ5</accession>
<dbReference type="Gene3D" id="1.10.10.60">
    <property type="entry name" value="Homeodomain-like"/>
    <property type="match status" value="1"/>
</dbReference>
<dbReference type="GO" id="GO:0005829">
    <property type="term" value="C:cytosol"/>
    <property type="evidence" value="ECO:0007669"/>
    <property type="project" value="TreeGrafter"/>
</dbReference>
<gene>
    <name evidence="5" type="ORF">D3878_17800</name>
</gene>
<reference evidence="6" key="1">
    <citation type="submission" date="2018-09" db="EMBL/GenBank/DDBJ databases">
        <authorList>
            <person name="Zhu H."/>
        </authorList>
    </citation>
    <scope>NUCLEOTIDE SEQUENCE [LARGE SCALE GENOMIC DNA]</scope>
    <source>
        <strain evidence="6">K1S02-23</strain>
    </source>
</reference>
<dbReference type="InterPro" id="IPR009057">
    <property type="entry name" value="Homeodomain-like_sf"/>
</dbReference>
<evidence type="ECO:0000256" key="1">
    <source>
        <dbReference type="ARBA" id="ARBA00023015"/>
    </source>
</evidence>
<dbReference type="Pfam" id="PF12833">
    <property type="entry name" value="HTH_18"/>
    <property type="match status" value="1"/>
</dbReference>
<comment type="caution">
    <text evidence="5">The sequence shown here is derived from an EMBL/GenBank/DDBJ whole genome shotgun (WGS) entry which is preliminary data.</text>
</comment>
<feature type="domain" description="HTH araC/xylS-type" evidence="4">
    <location>
        <begin position="232"/>
        <end position="333"/>
    </location>
</feature>
<keyword evidence="3" id="KW-0804">Transcription</keyword>
<proteinExistence type="predicted"/>
<dbReference type="SMART" id="SM00342">
    <property type="entry name" value="HTH_ARAC"/>
    <property type="match status" value="1"/>
</dbReference>
<evidence type="ECO:0000313" key="6">
    <source>
        <dbReference type="Proteomes" id="UP000266327"/>
    </source>
</evidence>
<name>A0A3A3GLQ5_9BURK</name>
<evidence type="ECO:0000259" key="4">
    <source>
        <dbReference type="PROSITE" id="PS01124"/>
    </source>
</evidence>
<dbReference type="Proteomes" id="UP000266327">
    <property type="component" value="Unassembled WGS sequence"/>
</dbReference>
<keyword evidence="1" id="KW-0805">Transcription regulation</keyword>
<evidence type="ECO:0000313" key="5">
    <source>
        <dbReference type="EMBL" id="RJG03216.1"/>
    </source>
</evidence>
<dbReference type="Pfam" id="PF12625">
    <property type="entry name" value="Arabinose_bd"/>
    <property type="match status" value="1"/>
</dbReference>
<evidence type="ECO:0000256" key="3">
    <source>
        <dbReference type="ARBA" id="ARBA00023163"/>
    </source>
</evidence>
<dbReference type="InterPro" id="IPR032687">
    <property type="entry name" value="AraC-type_N"/>
</dbReference>
<dbReference type="RefSeq" id="WP_119786715.1">
    <property type="nucleotide sequence ID" value="NZ_QYUQ01000002.1"/>
</dbReference>
<dbReference type="PANTHER" id="PTHR47894">
    <property type="entry name" value="HTH-TYPE TRANSCRIPTIONAL REGULATOR GADX"/>
    <property type="match status" value="1"/>
</dbReference>
<keyword evidence="2" id="KW-0238">DNA-binding</keyword>
<dbReference type="PANTHER" id="PTHR47894:SF1">
    <property type="entry name" value="HTH-TYPE TRANSCRIPTIONAL REGULATOR VQSM"/>
    <property type="match status" value="1"/>
</dbReference>
<dbReference type="GO" id="GO:0000976">
    <property type="term" value="F:transcription cis-regulatory region binding"/>
    <property type="evidence" value="ECO:0007669"/>
    <property type="project" value="TreeGrafter"/>
</dbReference>
<dbReference type="SUPFAM" id="SSF46689">
    <property type="entry name" value="Homeodomain-like"/>
    <property type="match status" value="1"/>
</dbReference>
<dbReference type="EMBL" id="QYUQ01000002">
    <property type="protein sequence ID" value="RJG03216.1"/>
    <property type="molecule type" value="Genomic_DNA"/>
</dbReference>
<evidence type="ECO:0000256" key="2">
    <source>
        <dbReference type="ARBA" id="ARBA00023125"/>
    </source>
</evidence>
<keyword evidence="6" id="KW-1185">Reference proteome</keyword>
<protein>
    <submittedName>
        <fullName evidence="5">AraC family transcriptional regulator</fullName>
    </submittedName>
</protein>
<dbReference type="AlphaFoldDB" id="A0A3A3GLQ5"/>
<dbReference type="InterPro" id="IPR018060">
    <property type="entry name" value="HTH_AraC"/>
</dbReference>
<dbReference type="PROSITE" id="PS01124">
    <property type="entry name" value="HTH_ARAC_FAMILY_2"/>
    <property type="match status" value="1"/>
</dbReference>
<dbReference type="GO" id="GO:0003700">
    <property type="term" value="F:DNA-binding transcription factor activity"/>
    <property type="evidence" value="ECO:0007669"/>
    <property type="project" value="InterPro"/>
</dbReference>
<sequence>MARPVAIQRYIALMQQKHGISAKRLLADSGIDGAELGKPGFLVEQAQSRIVVNNLLQLSGDKGAGLDVWLNTLPSELGIVGYTTLTSRSLRDSYPVWRRFGSALVGITGSFHISEETDDSMTFTFEDNGLDRLDPLYNFYIEEILAFYPMFSHQFVGKPPPFTEAELSYRAPAHEERYHQLFNCPVRFGASQTRITLDRSWFDNPGQSHDEELNKVCRHHCDELLHQIESSRSIVSSLRGIFLKSNGSISKLDDAARELNMSSRTLRRRLLDEGTTYTIQVDTFRMNLAREYLRRSDLSTKEVAFRLGFKEPTSFRHAFKMRTGQTIGEYRAQVL</sequence>